<evidence type="ECO:0000313" key="3">
    <source>
        <dbReference type="Proteomes" id="UP000324222"/>
    </source>
</evidence>
<gene>
    <name evidence="2" type="ORF">E2C01_001937</name>
</gene>
<comment type="caution">
    <text evidence="2">The sequence shown here is derived from an EMBL/GenBank/DDBJ whole genome shotgun (WGS) entry which is preliminary data.</text>
</comment>
<proteinExistence type="predicted"/>
<accession>A0A5B7CJI4</accession>
<feature type="region of interest" description="Disordered" evidence="1">
    <location>
        <begin position="17"/>
        <end position="52"/>
    </location>
</feature>
<feature type="compositionally biased region" description="Polar residues" evidence="1">
    <location>
        <begin position="33"/>
        <end position="52"/>
    </location>
</feature>
<dbReference type="AlphaFoldDB" id="A0A5B7CJI4"/>
<dbReference type="EMBL" id="VSRR010000064">
    <property type="protein sequence ID" value="MPC09328.1"/>
    <property type="molecule type" value="Genomic_DNA"/>
</dbReference>
<evidence type="ECO:0000256" key="1">
    <source>
        <dbReference type="SAM" id="MobiDB-lite"/>
    </source>
</evidence>
<reference evidence="2 3" key="1">
    <citation type="submission" date="2019-05" db="EMBL/GenBank/DDBJ databases">
        <title>Another draft genome of Portunus trituberculatus and its Hox gene families provides insights of decapod evolution.</title>
        <authorList>
            <person name="Jeong J.-H."/>
            <person name="Song I."/>
            <person name="Kim S."/>
            <person name="Choi T."/>
            <person name="Kim D."/>
            <person name="Ryu S."/>
            <person name="Kim W."/>
        </authorList>
    </citation>
    <scope>NUCLEOTIDE SEQUENCE [LARGE SCALE GENOMIC DNA]</scope>
    <source>
        <tissue evidence="2">Muscle</tissue>
    </source>
</reference>
<protein>
    <submittedName>
        <fullName evidence="2">Uncharacterized protein</fullName>
    </submittedName>
</protein>
<evidence type="ECO:0000313" key="2">
    <source>
        <dbReference type="EMBL" id="MPC09328.1"/>
    </source>
</evidence>
<sequence length="126" mass="13735">MMEWMVVRNELMTPVVEQHKSTPSLPAALNTEVGGTSNPTQTNPTCQLSPSPGTKGTVFSDMLWLQAQFELLAQGQDCMSAQDKALQLVAILHGPASEILAHMTASQRASYTTITKALRRRFGSVF</sequence>
<name>A0A5B7CJI4_PORTR</name>
<dbReference type="Proteomes" id="UP000324222">
    <property type="component" value="Unassembled WGS sequence"/>
</dbReference>
<keyword evidence="3" id="KW-1185">Reference proteome</keyword>
<organism evidence="2 3">
    <name type="scientific">Portunus trituberculatus</name>
    <name type="common">Swimming crab</name>
    <name type="synonym">Neptunus trituberculatus</name>
    <dbReference type="NCBI Taxonomy" id="210409"/>
    <lineage>
        <taxon>Eukaryota</taxon>
        <taxon>Metazoa</taxon>
        <taxon>Ecdysozoa</taxon>
        <taxon>Arthropoda</taxon>
        <taxon>Crustacea</taxon>
        <taxon>Multicrustacea</taxon>
        <taxon>Malacostraca</taxon>
        <taxon>Eumalacostraca</taxon>
        <taxon>Eucarida</taxon>
        <taxon>Decapoda</taxon>
        <taxon>Pleocyemata</taxon>
        <taxon>Brachyura</taxon>
        <taxon>Eubrachyura</taxon>
        <taxon>Portunoidea</taxon>
        <taxon>Portunidae</taxon>
        <taxon>Portuninae</taxon>
        <taxon>Portunus</taxon>
    </lineage>
</organism>